<dbReference type="EMBL" id="VSLD01000013">
    <property type="protein sequence ID" value="TYC96328.1"/>
    <property type="molecule type" value="Genomic_DNA"/>
</dbReference>
<feature type="transmembrane region" description="Helical" evidence="6">
    <location>
        <begin position="191"/>
        <end position="211"/>
    </location>
</feature>
<dbReference type="InterPro" id="IPR020846">
    <property type="entry name" value="MFS_dom"/>
</dbReference>
<sequence>MDFLIPLWAGIALGADPAQIGYLVALELIVSVIARPIAGRLADSRRRELIAGLGALLYGVSCCGYALAGSMPVAYTAAALGGLGGALLWVSVRAMVGEHLPGEPGVFARLMSVQETGVWVAFVAGLLLLGRFDSFPMVFLAAAATCLVAALILFLSPPRAGTTPGGSSAQERPALFAPQASRILIVSLRPMLAATVVTALAETMIGILLLLHLQRALGLGVIEIAYVFLPGAIALGVLPPILHRVVVRIGRRAGMVAGSVCSGAFALSLAYASGPVVIAALWVLCGVAWAVVIPIEQAVITEKHPHQVGAAMGIYTAATLIGSATGAALAGVLYEAASWQLTCLIAGAIILSGTALGPWAIRRLGVADKPLQQVASNDAHPRERTGDPNSH</sequence>
<dbReference type="AlphaFoldDB" id="A0A5D0XJB5"/>
<dbReference type="PROSITE" id="PS50850">
    <property type="entry name" value="MFS"/>
    <property type="match status" value="1"/>
</dbReference>
<organism evidence="8 9">
    <name type="scientific">Arthrobacter echini</name>
    <dbReference type="NCBI Taxonomy" id="1529066"/>
    <lineage>
        <taxon>Bacteria</taxon>
        <taxon>Bacillati</taxon>
        <taxon>Actinomycetota</taxon>
        <taxon>Actinomycetes</taxon>
        <taxon>Micrococcales</taxon>
        <taxon>Micrococcaceae</taxon>
        <taxon>Arthrobacter</taxon>
    </lineage>
</organism>
<evidence type="ECO:0000313" key="8">
    <source>
        <dbReference type="EMBL" id="TYC96328.1"/>
    </source>
</evidence>
<feature type="transmembrane region" description="Helical" evidence="6">
    <location>
        <begin position="253"/>
        <end position="272"/>
    </location>
</feature>
<comment type="caution">
    <text evidence="8">The sequence shown here is derived from an EMBL/GenBank/DDBJ whole genome shotgun (WGS) entry which is preliminary data.</text>
</comment>
<feature type="transmembrane region" description="Helical" evidence="6">
    <location>
        <begin position="217"/>
        <end position="241"/>
    </location>
</feature>
<name>A0A5D0XJB5_9MICC</name>
<dbReference type="InterPro" id="IPR050930">
    <property type="entry name" value="MFS_Vesicular_Transporter"/>
</dbReference>
<feature type="transmembrane region" description="Helical" evidence="6">
    <location>
        <begin position="278"/>
        <end position="300"/>
    </location>
</feature>
<dbReference type="InterPro" id="IPR011701">
    <property type="entry name" value="MFS"/>
</dbReference>
<keyword evidence="3 6" id="KW-0812">Transmembrane</keyword>
<feature type="transmembrane region" description="Helical" evidence="6">
    <location>
        <begin position="312"/>
        <end position="333"/>
    </location>
</feature>
<evidence type="ECO:0000256" key="4">
    <source>
        <dbReference type="ARBA" id="ARBA00022989"/>
    </source>
</evidence>
<dbReference type="Proteomes" id="UP000323410">
    <property type="component" value="Unassembled WGS sequence"/>
</dbReference>
<protein>
    <submittedName>
        <fullName evidence="8">MFS transporter</fullName>
    </submittedName>
</protein>
<dbReference type="GO" id="GO:0005886">
    <property type="term" value="C:plasma membrane"/>
    <property type="evidence" value="ECO:0007669"/>
    <property type="project" value="UniProtKB-SubCell"/>
</dbReference>
<accession>A0A5D0XJB5</accession>
<dbReference type="SUPFAM" id="SSF103473">
    <property type="entry name" value="MFS general substrate transporter"/>
    <property type="match status" value="1"/>
</dbReference>
<dbReference type="PANTHER" id="PTHR23506">
    <property type="entry name" value="GH10249P"/>
    <property type="match status" value="1"/>
</dbReference>
<reference evidence="8 9" key="1">
    <citation type="submission" date="2019-08" db="EMBL/GenBank/DDBJ databases">
        <title>Genone of Arthrobacter echini P9.</title>
        <authorList>
            <person name="Bowman J.P."/>
        </authorList>
    </citation>
    <scope>NUCLEOTIDE SEQUENCE [LARGE SCALE GENOMIC DNA]</scope>
    <source>
        <strain evidence="8 9">P9</strain>
    </source>
</reference>
<keyword evidence="5 6" id="KW-0472">Membrane</keyword>
<dbReference type="OrthoDB" id="4021502at2"/>
<feature type="transmembrane region" description="Helical" evidence="6">
    <location>
        <begin position="49"/>
        <end position="68"/>
    </location>
</feature>
<feature type="transmembrane region" description="Helical" evidence="6">
    <location>
        <begin position="20"/>
        <end position="37"/>
    </location>
</feature>
<feature type="transmembrane region" description="Helical" evidence="6">
    <location>
        <begin position="135"/>
        <end position="155"/>
    </location>
</feature>
<keyword evidence="9" id="KW-1185">Reference proteome</keyword>
<feature type="domain" description="Major facilitator superfamily (MFS) profile" evidence="7">
    <location>
        <begin position="1"/>
        <end position="365"/>
    </location>
</feature>
<feature type="transmembrane region" description="Helical" evidence="6">
    <location>
        <begin position="339"/>
        <end position="361"/>
    </location>
</feature>
<feature type="transmembrane region" description="Helical" evidence="6">
    <location>
        <begin position="106"/>
        <end position="129"/>
    </location>
</feature>
<proteinExistence type="predicted"/>
<evidence type="ECO:0000256" key="6">
    <source>
        <dbReference type="SAM" id="Phobius"/>
    </source>
</evidence>
<dbReference type="PANTHER" id="PTHR23506:SF23">
    <property type="entry name" value="GH10249P"/>
    <property type="match status" value="1"/>
</dbReference>
<feature type="transmembrane region" description="Helical" evidence="6">
    <location>
        <begin position="74"/>
        <end position="94"/>
    </location>
</feature>
<gene>
    <name evidence="8" type="ORF">FQ377_14115</name>
</gene>
<dbReference type="GO" id="GO:0022857">
    <property type="term" value="F:transmembrane transporter activity"/>
    <property type="evidence" value="ECO:0007669"/>
    <property type="project" value="InterPro"/>
</dbReference>
<evidence type="ECO:0000256" key="3">
    <source>
        <dbReference type="ARBA" id="ARBA00022692"/>
    </source>
</evidence>
<evidence type="ECO:0000256" key="1">
    <source>
        <dbReference type="ARBA" id="ARBA00004651"/>
    </source>
</evidence>
<dbReference type="InterPro" id="IPR036259">
    <property type="entry name" value="MFS_trans_sf"/>
</dbReference>
<evidence type="ECO:0000256" key="5">
    <source>
        <dbReference type="ARBA" id="ARBA00023136"/>
    </source>
</evidence>
<dbReference type="Gene3D" id="1.20.1250.20">
    <property type="entry name" value="MFS general substrate transporter like domains"/>
    <property type="match status" value="2"/>
</dbReference>
<evidence type="ECO:0000259" key="7">
    <source>
        <dbReference type="PROSITE" id="PS50850"/>
    </source>
</evidence>
<dbReference type="Pfam" id="PF07690">
    <property type="entry name" value="MFS_1"/>
    <property type="match status" value="2"/>
</dbReference>
<keyword evidence="4 6" id="KW-1133">Transmembrane helix</keyword>
<evidence type="ECO:0000313" key="9">
    <source>
        <dbReference type="Proteomes" id="UP000323410"/>
    </source>
</evidence>
<evidence type="ECO:0000256" key="2">
    <source>
        <dbReference type="ARBA" id="ARBA00022448"/>
    </source>
</evidence>
<keyword evidence="2" id="KW-0813">Transport</keyword>
<comment type="subcellular location">
    <subcellularLocation>
        <location evidence="1">Cell membrane</location>
        <topology evidence="1">Multi-pass membrane protein</topology>
    </subcellularLocation>
</comment>